<name>A0ABW2T1C1_9ACTN</name>
<accession>A0ABW2T1C1</accession>
<feature type="signal peptide" evidence="1">
    <location>
        <begin position="1"/>
        <end position="36"/>
    </location>
</feature>
<comment type="caution">
    <text evidence="2">The sequence shown here is derived from an EMBL/GenBank/DDBJ whole genome shotgun (WGS) entry which is preliminary data.</text>
</comment>
<dbReference type="RefSeq" id="WP_343964445.1">
    <property type="nucleotide sequence ID" value="NZ_BAAAGK010000023.1"/>
</dbReference>
<dbReference type="EMBL" id="JBHTEE010000001">
    <property type="protein sequence ID" value="MFC7602217.1"/>
    <property type="molecule type" value="Genomic_DNA"/>
</dbReference>
<proteinExistence type="predicted"/>
<evidence type="ECO:0008006" key="4">
    <source>
        <dbReference type="Google" id="ProtNLM"/>
    </source>
</evidence>
<gene>
    <name evidence="2" type="ORF">ACFQVD_19130</name>
</gene>
<organism evidence="2 3">
    <name type="scientific">Streptosporangium amethystogenes subsp. fukuiense</name>
    <dbReference type="NCBI Taxonomy" id="698418"/>
    <lineage>
        <taxon>Bacteria</taxon>
        <taxon>Bacillati</taxon>
        <taxon>Actinomycetota</taxon>
        <taxon>Actinomycetes</taxon>
        <taxon>Streptosporangiales</taxon>
        <taxon>Streptosporangiaceae</taxon>
        <taxon>Streptosporangium</taxon>
    </lineage>
</organism>
<reference evidence="3" key="1">
    <citation type="journal article" date="2019" name="Int. J. Syst. Evol. Microbiol.">
        <title>The Global Catalogue of Microorganisms (GCM) 10K type strain sequencing project: providing services to taxonomists for standard genome sequencing and annotation.</title>
        <authorList>
            <consortium name="The Broad Institute Genomics Platform"/>
            <consortium name="The Broad Institute Genome Sequencing Center for Infectious Disease"/>
            <person name="Wu L."/>
            <person name="Ma J."/>
        </authorList>
    </citation>
    <scope>NUCLEOTIDE SEQUENCE [LARGE SCALE GENOMIC DNA]</scope>
    <source>
        <strain evidence="3">JCM 10083</strain>
    </source>
</reference>
<evidence type="ECO:0000313" key="3">
    <source>
        <dbReference type="Proteomes" id="UP001596514"/>
    </source>
</evidence>
<protein>
    <recommendedName>
        <fullName evidence="4">SH3 domain-containing protein</fullName>
    </recommendedName>
</protein>
<dbReference type="Proteomes" id="UP001596514">
    <property type="component" value="Unassembled WGS sequence"/>
</dbReference>
<evidence type="ECO:0000313" key="2">
    <source>
        <dbReference type="EMBL" id="MFC7602217.1"/>
    </source>
</evidence>
<keyword evidence="3" id="KW-1185">Reference proteome</keyword>
<feature type="chain" id="PRO_5046046833" description="SH3 domain-containing protein" evidence="1">
    <location>
        <begin position="37"/>
        <end position="124"/>
    </location>
</feature>
<evidence type="ECO:0000256" key="1">
    <source>
        <dbReference type="SAM" id="SignalP"/>
    </source>
</evidence>
<keyword evidence="1" id="KW-0732">Signal</keyword>
<sequence>MRVQRIKQKTAAVLASAIVMAGLGVVTGVLSASAQAAECHQNSVQNNSDQVLRMKGDYNLKNGIGSVCGNITLLSEGTIFYVWCFVLNPDSGKVWNYGRVKGTQTKGWISNDNATHVSGTADWC</sequence>